<dbReference type="EMBL" id="JAYMGO010000020">
    <property type="protein sequence ID" value="KAL1254036.1"/>
    <property type="molecule type" value="Genomic_DNA"/>
</dbReference>
<keyword evidence="4" id="KW-1185">Reference proteome</keyword>
<dbReference type="Pfam" id="PF03732">
    <property type="entry name" value="Retrotrans_gag"/>
    <property type="match status" value="1"/>
</dbReference>
<protein>
    <recommendedName>
        <fullName evidence="2">Retrotransposon gag domain-containing protein</fullName>
    </recommendedName>
</protein>
<sequence>MAQIGRLEEYKPENESWSAYIERVELFMMANDVDNTKQVAALLSAVGASTYGLLRNLVQPQKPKDKTFREIVNILQAHFEPKPLIIAERFRFQHCVQKPHETVSQYVAELKQCASKCDFGASLDDSLRDRFVSGIQSEACQRRLLSEDTLTFARAFEIALSMETADRDTQQLRKIEESAATVHKVNEKTTYQKYACYRCKDSHPKWLSGVVVQQTGPVSYKVRDPLSTTVYRRHGDQLRPRYSSSGTDDEQLRSRNMVETRNPDKEMTQICSPDLGSTETSAPGREPELSIEPPESLVASPAGLRRSKRTIKLPQRFRD</sequence>
<feature type="compositionally biased region" description="Basic and acidic residues" evidence="1">
    <location>
        <begin position="250"/>
        <end position="267"/>
    </location>
</feature>
<dbReference type="PANTHER" id="PTHR33198:SF19">
    <property type="entry name" value="CCHC-TYPE DOMAIN-CONTAINING PROTEIN"/>
    <property type="match status" value="1"/>
</dbReference>
<gene>
    <name evidence="3" type="ORF">QQF64_016265</name>
</gene>
<evidence type="ECO:0000256" key="1">
    <source>
        <dbReference type="SAM" id="MobiDB-lite"/>
    </source>
</evidence>
<reference evidence="3 4" key="1">
    <citation type="submission" date="2023-09" db="EMBL/GenBank/DDBJ databases">
        <authorList>
            <person name="Wang M."/>
        </authorList>
    </citation>
    <scope>NUCLEOTIDE SEQUENCE [LARGE SCALE GENOMIC DNA]</scope>
    <source>
        <strain evidence="3">GT-2023</strain>
        <tissue evidence="3">Liver</tissue>
    </source>
</reference>
<accession>A0ABR3LPV3</accession>
<dbReference type="Proteomes" id="UP001558613">
    <property type="component" value="Unassembled WGS sequence"/>
</dbReference>
<proteinExistence type="predicted"/>
<feature type="region of interest" description="Disordered" evidence="1">
    <location>
        <begin position="232"/>
        <end position="319"/>
    </location>
</feature>
<feature type="domain" description="Retrotransposon gag" evidence="2">
    <location>
        <begin position="55"/>
        <end position="136"/>
    </location>
</feature>
<organism evidence="3 4">
    <name type="scientific">Cirrhinus molitorella</name>
    <name type="common">mud carp</name>
    <dbReference type="NCBI Taxonomy" id="172907"/>
    <lineage>
        <taxon>Eukaryota</taxon>
        <taxon>Metazoa</taxon>
        <taxon>Chordata</taxon>
        <taxon>Craniata</taxon>
        <taxon>Vertebrata</taxon>
        <taxon>Euteleostomi</taxon>
        <taxon>Actinopterygii</taxon>
        <taxon>Neopterygii</taxon>
        <taxon>Teleostei</taxon>
        <taxon>Ostariophysi</taxon>
        <taxon>Cypriniformes</taxon>
        <taxon>Cyprinidae</taxon>
        <taxon>Labeoninae</taxon>
        <taxon>Labeonini</taxon>
        <taxon>Cirrhinus</taxon>
    </lineage>
</organism>
<name>A0ABR3LPV3_9TELE</name>
<dbReference type="PANTHER" id="PTHR33198">
    <property type="entry name" value="ANK_REP_REGION DOMAIN-CONTAINING PROTEIN-RELATED"/>
    <property type="match status" value="1"/>
</dbReference>
<evidence type="ECO:0000313" key="4">
    <source>
        <dbReference type="Proteomes" id="UP001558613"/>
    </source>
</evidence>
<dbReference type="InterPro" id="IPR005162">
    <property type="entry name" value="Retrotrans_gag_dom"/>
</dbReference>
<comment type="caution">
    <text evidence="3">The sequence shown here is derived from an EMBL/GenBank/DDBJ whole genome shotgun (WGS) entry which is preliminary data.</text>
</comment>
<evidence type="ECO:0000259" key="2">
    <source>
        <dbReference type="Pfam" id="PF03732"/>
    </source>
</evidence>
<feature type="compositionally biased region" description="Polar residues" evidence="1">
    <location>
        <begin position="269"/>
        <end position="281"/>
    </location>
</feature>
<evidence type="ECO:0000313" key="3">
    <source>
        <dbReference type="EMBL" id="KAL1254036.1"/>
    </source>
</evidence>